<feature type="non-terminal residue" evidence="1">
    <location>
        <position position="1"/>
    </location>
</feature>
<accession>A0ABD2ESQ8</accession>
<keyword evidence="2" id="KW-1185">Reference proteome</keyword>
<organism evidence="1 2">
    <name type="scientific">Daubentonia madagascariensis</name>
    <name type="common">Aye-aye</name>
    <name type="synonym">Sciurus madagascariensis</name>
    <dbReference type="NCBI Taxonomy" id="31869"/>
    <lineage>
        <taxon>Eukaryota</taxon>
        <taxon>Metazoa</taxon>
        <taxon>Chordata</taxon>
        <taxon>Craniata</taxon>
        <taxon>Vertebrata</taxon>
        <taxon>Euteleostomi</taxon>
        <taxon>Mammalia</taxon>
        <taxon>Eutheria</taxon>
        <taxon>Euarchontoglires</taxon>
        <taxon>Primates</taxon>
        <taxon>Strepsirrhini</taxon>
        <taxon>Chiromyiformes</taxon>
        <taxon>Daubentoniidae</taxon>
        <taxon>Daubentonia</taxon>
    </lineage>
</organism>
<reference evidence="1 2" key="1">
    <citation type="journal article" date="2024" name="G3 (Bethesda)">
        <title>A hybrid genome assembly of the endangered aye-aye (Daubentonia madagascariensis).</title>
        <authorList>
            <person name="Versoza C.J."/>
            <person name="Pfeifer S.P."/>
        </authorList>
    </citation>
    <scope>NUCLEOTIDE SEQUENCE [LARGE SCALE GENOMIC DNA]</scope>
    <source>
        <strain evidence="1">6821</strain>
    </source>
</reference>
<comment type="caution">
    <text evidence="1">The sequence shown here is derived from an EMBL/GenBank/DDBJ whole genome shotgun (WGS) entry which is preliminary data.</text>
</comment>
<protein>
    <submittedName>
        <fullName evidence="1">Survival motor neuron protein isoform d</fullName>
    </submittedName>
</protein>
<evidence type="ECO:0000313" key="1">
    <source>
        <dbReference type="EMBL" id="KAL2781134.1"/>
    </source>
</evidence>
<dbReference type="Proteomes" id="UP001610411">
    <property type="component" value="Unassembled WGS sequence"/>
</dbReference>
<sequence>GFKQNEKEGRCSHFN</sequence>
<gene>
    <name evidence="1" type="ORF">WCI35_009651</name>
</gene>
<evidence type="ECO:0000313" key="2">
    <source>
        <dbReference type="Proteomes" id="UP001610411"/>
    </source>
</evidence>
<proteinExistence type="predicted"/>
<dbReference type="EMBL" id="JBFSEQ010000003">
    <property type="protein sequence ID" value="KAL2781134.1"/>
    <property type="molecule type" value="Genomic_DNA"/>
</dbReference>
<name>A0ABD2ESQ8_DAUMA</name>